<name>A0ABM8G6P2_9CELL</name>
<feature type="region of interest" description="Disordered" evidence="1">
    <location>
        <begin position="71"/>
        <end position="139"/>
    </location>
</feature>
<organism evidence="2 3">
    <name type="scientific">Paraoerskovia sediminicola</name>
    <dbReference type="NCBI Taxonomy" id="1138587"/>
    <lineage>
        <taxon>Bacteria</taxon>
        <taxon>Bacillati</taxon>
        <taxon>Actinomycetota</taxon>
        <taxon>Actinomycetes</taxon>
        <taxon>Micrococcales</taxon>
        <taxon>Cellulomonadaceae</taxon>
        <taxon>Paraoerskovia</taxon>
    </lineage>
</organism>
<feature type="compositionally biased region" description="Polar residues" evidence="1">
    <location>
        <begin position="99"/>
        <end position="108"/>
    </location>
</feature>
<dbReference type="Proteomes" id="UP001321475">
    <property type="component" value="Chromosome"/>
</dbReference>
<accession>A0ABM8G6P2</accession>
<feature type="region of interest" description="Disordered" evidence="1">
    <location>
        <begin position="1"/>
        <end position="30"/>
    </location>
</feature>
<proteinExistence type="predicted"/>
<evidence type="ECO:0000313" key="2">
    <source>
        <dbReference type="EMBL" id="BDZ43805.1"/>
    </source>
</evidence>
<sequence>MGKAQGHLGADDADLLPAGTDESDLGDADPIVDTRLADVMLLGSRRSTTRHGKGPRSWMQVGARRRLTTHLSVRGAVRHLDEATHRSDGTRSPSRRRTLCSSRAQSTVEIKVGTDPLAHPAHDPPGRSATKSSTAGAGP</sequence>
<keyword evidence="3" id="KW-1185">Reference proteome</keyword>
<gene>
    <name evidence="2" type="ORF">GCM10025865_31040</name>
</gene>
<dbReference type="EMBL" id="AP027729">
    <property type="protein sequence ID" value="BDZ43805.1"/>
    <property type="molecule type" value="Genomic_DNA"/>
</dbReference>
<reference evidence="3" key="1">
    <citation type="journal article" date="2019" name="Int. J. Syst. Evol. Microbiol.">
        <title>The Global Catalogue of Microorganisms (GCM) 10K type strain sequencing project: providing services to taxonomists for standard genome sequencing and annotation.</title>
        <authorList>
            <consortium name="The Broad Institute Genomics Platform"/>
            <consortium name="The Broad Institute Genome Sequencing Center for Infectious Disease"/>
            <person name="Wu L."/>
            <person name="Ma J."/>
        </authorList>
    </citation>
    <scope>NUCLEOTIDE SEQUENCE [LARGE SCALE GENOMIC DNA]</scope>
    <source>
        <strain evidence="3">NBRC 108565</strain>
    </source>
</reference>
<protein>
    <submittedName>
        <fullName evidence="2">Uncharacterized protein</fullName>
    </submittedName>
</protein>
<feature type="compositionally biased region" description="Basic and acidic residues" evidence="1">
    <location>
        <begin position="78"/>
        <end position="89"/>
    </location>
</feature>
<evidence type="ECO:0000313" key="3">
    <source>
        <dbReference type="Proteomes" id="UP001321475"/>
    </source>
</evidence>
<evidence type="ECO:0000256" key="1">
    <source>
        <dbReference type="SAM" id="MobiDB-lite"/>
    </source>
</evidence>
<feature type="compositionally biased region" description="Polar residues" evidence="1">
    <location>
        <begin position="129"/>
        <end position="139"/>
    </location>
</feature>